<keyword evidence="1" id="KW-1133">Transmembrane helix</keyword>
<dbReference type="EMBL" id="JAUJLE010000009">
    <property type="protein sequence ID" value="KAK1011557.1"/>
    <property type="molecule type" value="Genomic_DNA"/>
</dbReference>
<name>A0AAN6L0H3_9PEZI</name>
<organism evidence="2 3">
    <name type="scientific">Friedmanniomyces endolithicus</name>
    <dbReference type="NCBI Taxonomy" id="329885"/>
    <lineage>
        <taxon>Eukaryota</taxon>
        <taxon>Fungi</taxon>
        <taxon>Dikarya</taxon>
        <taxon>Ascomycota</taxon>
        <taxon>Pezizomycotina</taxon>
        <taxon>Dothideomycetes</taxon>
        <taxon>Dothideomycetidae</taxon>
        <taxon>Mycosphaerellales</taxon>
        <taxon>Teratosphaeriaceae</taxon>
        <taxon>Friedmanniomyces</taxon>
    </lineage>
</organism>
<evidence type="ECO:0000313" key="2">
    <source>
        <dbReference type="EMBL" id="KAK1011557.1"/>
    </source>
</evidence>
<keyword evidence="1" id="KW-0812">Transmembrane</keyword>
<evidence type="ECO:0000256" key="1">
    <source>
        <dbReference type="SAM" id="Phobius"/>
    </source>
</evidence>
<dbReference type="AlphaFoldDB" id="A0AAN6L0H3"/>
<accession>A0AAN6L0H3</accession>
<proteinExistence type="predicted"/>
<evidence type="ECO:0000313" key="3">
    <source>
        <dbReference type="Proteomes" id="UP001175353"/>
    </source>
</evidence>
<sequence length="203" mass="22787">MATTRLRHAFRYPSEDEDEPDELDEEHQEKLIADLQTADTQRNELYRLFTLVIPLVSALYFIYIAIFGSSTAQQRIIALLSSSSVLCTAYLLLFMPPQAPVRHGNNTAAHQRDAMDGPIKQYLAYLSAALATLLLLAAVLSWRRGVYEEALRQALPAVVFGLTMFVRQQLAPLDLEDLQKASARELSSMRGTKPQFLSIVGKF</sequence>
<keyword evidence="1" id="KW-0472">Membrane</keyword>
<feature type="transmembrane region" description="Helical" evidence="1">
    <location>
        <begin position="45"/>
        <end position="64"/>
    </location>
</feature>
<protein>
    <submittedName>
        <fullName evidence="2">Uncharacterized protein</fullName>
    </submittedName>
</protein>
<feature type="transmembrane region" description="Helical" evidence="1">
    <location>
        <begin position="76"/>
        <end position="95"/>
    </location>
</feature>
<comment type="caution">
    <text evidence="2">The sequence shown here is derived from an EMBL/GenBank/DDBJ whole genome shotgun (WGS) entry which is preliminary data.</text>
</comment>
<feature type="transmembrane region" description="Helical" evidence="1">
    <location>
        <begin position="122"/>
        <end position="142"/>
    </location>
</feature>
<keyword evidence="3" id="KW-1185">Reference proteome</keyword>
<dbReference type="Proteomes" id="UP001175353">
    <property type="component" value="Unassembled WGS sequence"/>
</dbReference>
<reference evidence="2" key="1">
    <citation type="submission" date="2023-06" db="EMBL/GenBank/DDBJ databases">
        <title>Black Yeasts Isolated from many extreme environments.</title>
        <authorList>
            <person name="Coleine C."/>
            <person name="Stajich J.E."/>
            <person name="Selbmann L."/>
        </authorList>
    </citation>
    <scope>NUCLEOTIDE SEQUENCE</scope>
    <source>
        <strain evidence="2">CCFEE 5200</strain>
    </source>
</reference>
<gene>
    <name evidence="2" type="ORF">LTR91_002028</name>
</gene>